<evidence type="ECO:0000256" key="1">
    <source>
        <dbReference type="SAM" id="MobiDB-lite"/>
    </source>
</evidence>
<accession>A0AAV4IN74</accession>
<keyword evidence="3" id="KW-1185">Reference proteome</keyword>
<keyword evidence="2" id="KW-0540">Nuclease</keyword>
<evidence type="ECO:0000313" key="3">
    <source>
        <dbReference type="Proteomes" id="UP000762676"/>
    </source>
</evidence>
<protein>
    <submittedName>
        <fullName evidence="2">Endonuclease-reverse transcriptase</fullName>
    </submittedName>
</protein>
<dbReference type="Proteomes" id="UP000762676">
    <property type="component" value="Unassembled WGS sequence"/>
</dbReference>
<comment type="caution">
    <text evidence="2">The sequence shown here is derived from an EMBL/GenBank/DDBJ whole genome shotgun (WGS) entry which is preliminary data.</text>
</comment>
<sequence length="154" mass="17897">MTIVRQRIVRFYGHVRRHDTLQRLITEGMVDGKRGRGRKRCSWLGNVSCYAGMDINRCAEVATNREEWRTVVSNVVSDKEQRNKERRFISKKIVKIVYTFCFGFGIHPFEGHVTSLQVASEQGDEEVAKRDAPSNQTRNVATREKNVIKKLRKE</sequence>
<keyword evidence="2" id="KW-0378">Hydrolase</keyword>
<name>A0AAV4IN74_9GAST</name>
<organism evidence="2 3">
    <name type="scientific">Elysia marginata</name>
    <dbReference type="NCBI Taxonomy" id="1093978"/>
    <lineage>
        <taxon>Eukaryota</taxon>
        <taxon>Metazoa</taxon>
        <taxon>Spiralia</taxon>
        <taxon>Lophotrochozoa</taxon>
        <taxon>Mollusca</taxon>
        <taxon>Gastropoda</taxon>
        <taxon>Heterobranchia</taxon>
        <taxon>Euthyneura</taxon>
        <taxon>Panpulmonata</taxon>
        <taxon>Sacoglossa</taxon>
        <taxon>Placobranchoidea</taxon>
        <taxon>Plakobranchidae</taxon>
        <taxon>Elysia</taxon>
    </lineage>
</organism>
<feature type="region of interest" description="Disordered" evidence="1">
    <location>
        <begin position="123"/>
        <end position="154"/>
    </location>
</feature>
<dbReference type="EMBL" id="BMAT01013310">
    <property type="protein sequence ID" value="GFS09951.1"/>
    <property type="molecule type" value="Genomic_DNA"/>
</dbReference>
<proteinExistence type="predicted"/>
<evidence type="ECO:0000313" key="2">
    <source>
        <dbReference type="EMBL" id="GFS09951.1"/>
    </source>
</evidence>
<dbReference type="GO" id="GO:0004519">
    <property type="term" value="F:endonuclease activity"/>
    <property type="evidence" value="ECO:0007669"/>
    <property type="project" value="UniProtKB-KW"/>
</dbReference>
<gene>
    <name evidence="2" type="ORF">ElyMa_006634900</name>
</gene>
<dbReference type="AlphaFoldDB" id="A0AAV4IN74"/>
<keyword evidence="2" id="KW-0255">Endonuclease</keyword>
<reference evidence="2 3" key="1">
    <citation type="journal article" date="2021" name="Elife">
        <title>Chloroplast acquisition without the gene transfer in kleptoplastic sea slugs, Plakobranchus ocellatus.</title>
        <authorList>
            <person name="Maeda T."/>
            <person name="Takahashi S."/>
            <person name="Yoshida T."/>
            <person name="Shimamura S."/>
            <person name="Takaki Y."/>
            <person name="Nagai Y."/>
            <person name="Toyoda A."/>
            <person name="Suzuki Y."/>
            <person name="Arimoto A."/>
            <person name="Ishii H."/>
            <person name="Satoh N."/>
            <person name="Nishiyama T."/>
            <person name="Hasebe M."/>
            <person name="Maruyama T."/>
            <person name="Minagawa J."/>
            <person name="Obokata J."/>
            <person name="Shigenobu S."/>
        </authorList>
    </citation>
    <scope>NUCLEOTIDE SEQUENCE [LARGE SCALE GENOMIC DNA]</scope>
</reference>